<evidence type="ECO:0000313" key="2">
    <source>
        <dbReference type="Proteomes" id="UP000253941"/>
    </source>
</evidence>
<reference evidence="1 2" key="1">
    <citation type="submission" date="2018-07" db="EMBL/GenBank/DDBJ databases">
        <title>Venubactetium sediminum gen. nov., sp. nov., isolated from a marine solar saltern.</title>
        <authorList>
            <person name="Wang S."/>
        </authorList>
    </citation>
    <scope>NUCLEOTIDE SEQUENCE [LARGE SCALE GENOMIC DNA]</scope>
    <source>
        <strain evidence="1 2">WD2A32</strain>
    </source>
</reference>
<sequence length="67" mass="7138">MANDTTIRALAMHAALVTGGDLGAVERAEGYARLIQEYADTGDCAELRQTTEVARRENADAGNMPVD</sequence>
<proteinExistence type="predicted"/>
<dbReference type="EMBL" id="QPMH01000012">
    <property type="protein sequence ID" value="RDD61452.1"/>
    <property type="molecule type" value="Genomic_DNA"/>
</dbReference>
<protein>
    <submittedName>
        <fullName evidence="1">Uncharacterized protein</fullName>
    </submittedName>
</protein>
<organism evidence="1 2">
    <name type="scientific">Ferruginivarius sediminum</name>
    <dbReference type="NCBI Taxonomy" id="2661937"/>
    <lineage>
        <taxon>Bacteria</taxon>
        <taxon>Pseudomonadati</taxon>
        <taxon>Pseudomonadota</taxon>
        <taxon>Alphaproteobacteria</taxon>
        <taxon>Rhodospirillales</taxon>
        <taxon>Rhodospirillaceae</taxon>
        <taxon>Ferruginivarius</taxon>
    </lineage>
</organism>
<comment type="caution">
    <text evidence="1">The sequence shown here is derived from an EMBL/GenBank/DDBJ whole genome shotgun (WGS) entry which is preliminary data.</text>
</comment>
<dbReference type="AlphaFoldDB" id="A0A369T9A6"/>
<name>A0A369T9A6_9PROT</name>
<dbReference type="RefSeq" id="WP_114582705.1">
    <property type="nucleotide sequence ID" value="NZ_QPMH01000012.1"/>
</dbReference>
<keyword evidence="2" id="KW-1185">Reference proteome</keyword>
<accession>A0A369T9A6</accession>
<gene>
    <name evidence="1" type="ORF">DRB17_13335</name>
</gene>
<evidence type="ECO:0000313" key="1">
    <source>
        <dbReference type="EMBL" id="RDD61452.1"/>
    </source>
</evidence>
<dbReference type="Proteomes" id="UP000253941">
    <property type="component" value="Unassembled WGS sequence"/>
</dbReference>